<reference evidence="2 3" key="1">
    <citation type="submission" date="2016-01" db="EMBL/GenBank/DDBJ databases">
        <authorList>
            <person name="Oliw E.H."/>
        </authorList>
    </citation>
    <scope>NUCLEOTIDE SEQUENCE [LARGE SCALE GENOMIC DNA]</scope>
    <source>
        <strain evidence="2">LMG 27134</strain>
    </source>
</reference>
<proteinExistence type="predicted"/>
<dbReference type="EMBL" id="FCOK02000068">
    <property type="protein sequence ID" value="SAL62602.1"/>
    <property type="molecule type" value="Genomic_DNA"/>
</dbReference>
<sequence length="90" mass="10074">MPRTMTAHVDDVLAERVDELAKRLDRPRGWLISKALEQFVELEDTRDRLTRDGMASLRAGAGIPHAEVKAWAESLNTDKPLPLPKSKRGA</sequence>
<protein>
    <submittedName>
        <fullName evidence="2">Ribbon-helix-helix protein, copG family</fullName>
    </submittedName>
</protein>
<dbReference type="OrthoDB" id="5298181at2"/>
<dbReference type="InterPro" id="IPR010985">
    <property type="entry name" value="Ribbon_hlx_hlx"/>
</dbReference>
<dbReference type="CDD" id="cd22233">
    <property type="entry name" value="RHH_CopAso-like"/>
    <property type="match status" value="1"/>
</dbReference>
<feature type="domain" description="Ribbon-helix-helix protein CopG" evidence="1">
    <location>
        <begin position="6"/>
        <end position="43"/>
    </location>
</feature>
<dbReference type="GO" id="GO:0006355">
    <property type="term" value="P:regulation of DNA-templated transcription"/>
    <property type="evidence" value="ECO:0007669"/>
    <property type="project" value="InterPro"/>
</dbReference>
<dbReference type="AlphaFoldDB" id="A0A158J0Y4"/>
<dbReference type="InterPro" id="IPR013321">
    <property type="entry name" value="Arc_rbn_hlx_hlx"/>
</dbReference>
<dbReference type="Proteomes" id="UP000054683">
    <property type="component" value="Unassembled WGS sequence"/>
</dbReference>
<accession>A0A158J0Y4</accession>
<name>A0A158J0Y4_9BURK</name>
<dbReference type="Gene3D" id="1.10.1220.10">
    <property type="entry name" value="Met repressor-like"/>
    <property type="match status" value="1"/>
</dbReference>
<evidence type="ECO:0000313" key="3">
    <source>
        <dbReference type="Proteomes" id="UP000054683"/>
    </source>
</evidence>
<organism evidence="2 3">
    <name type="scientific">Caballeronia udeis</name>
    <dbReference type="NCBI Taxonomy" id="1232866"/>
    <lineage>
        <taxon>Bacteria</taxon>
        <taxon>Pseudomonadati</taxon>
        <taxon>Pseudomonadota</taxon>
        <taxon>Betaproteobacteria</taxon>
        <taxon>Burkholderiales</taxon>
        <taxon>Burkholderiaceae</taxon>
        <taxon>Caballeronia</taxon>
    </lineage>
</organism>
<dbReference type="SUPFAM" id="SSF47598">
    <property type="entry name" value="Ribbon-helix-helix"/>
    <property type="match status" value="1"/>
</dbReference>
<evidence type="ECO:0000259" key="1">
    <source>
        <dbReference type="Pfam" id="PF01402"/>
    </source>
</evidence>
<dbReference type="PANTHER" id="PTHR40688">
    <property type="match status" value="1"/>
</dbReference>
<evidence type="ECO:0000313" key="2">
    <source>
        <dbReference type="EMBL" id="SAL62602.1"/>
    </source>
</evidence>
<dbReference type="Pfam" id="PF01402">
    <property type="entry name" value="RHH_1"/>
    <property type="match status" value="1"/>
</dbReference>
<dbReference type="InterPro" id="IPR002145">
    <property type="entry name" value="CopG"/>
</dbReference>
<dbReference type="PANTHER" id="PTHR40688:SF2">
    <property type="entry name" value="RIBBON-HELIX-HELIX PROTEIN COPG DOMAIN-CONTAINING PROTEIN"/>
    <property type="match status" value="1"/>
</dbReference>
<gene>
    <name evidence="2" type="ORF">AWB69_06981</name>
</gene>
<dbReference type="InterPro" id="IPR052991">
    <property type="entry name" value="Non-func_TypeII_TA_Antitoxin"/>
</dbReference>